<organism evidence="3 4">
    <name type="scientific">Viridothelium virens</name>
    <name type="common">Speckled blister lichen</name>
    <name type="synonym">Trypethelium virens</name>
    <dbReference type="NCBI Taxonomy" id="1048519"/>
    <lineage>
        <taxon>Eukaryota</taxon>
        <taxon>Fungi</taxon>
        <taxon>Dikarya</taxon>
        <taxon>Ascomycota</taxon>
        <taxon>Pezizomycotina</taxon>
        <taxon>Dothideomycetes</taxon>
        <taxon>Dothideomycetes incertae sedis</taxon>
        <taxon>Trypetheliales</taxon>
        <taxon>Trypetheliaceae</taxon>
        <taxon>Viridothelium</taxon>
    </lineage>
</organism>
<keyword evidence="4" id="KW-1185">Reference proteome</keyword>
<feature type="region of interest" description="Disordered" evidence="1">
    <location>
        <begin position="405"/>
        <end position="424"/>
    </location>
</feature>
<gene>
    <name evidence="3" type="ORF">EV356DRAFT_467305</name>
</gene>
<dbReference type="AlphaFoldDB" id="A0A6A6H825"/>
<feature type="transmembrane region" description="Helical" evidence="2">
    <location>
        <begin position="302"/>
        <end position="320"/>
    </location>
</feature>
<dbReference type="Proteomes" id="UP000800092">
    <property type="component" value="Unassembled WGS sequence"/>
</dbReference>
<proteinExistence type="predicted"/>
<keyword evidence="2" id="KW-0472">Membrane</keyword>
<feature type="transmembrane region" description="Helical" evidence="2">
    <location>
        <begin position="217"/>
        <end position="235"/>
    </location>
</feature>
<sequence length="424" mass="46861">MAPLMGHLFARQSSDFDLSEPLSSFSDEWSAPSNYAFTILLLLGGDVVSRALAQLAGGWYTPVAFSFGWVSYATSAVNSAVGEMKLMPGSDTPCTVINVSSGQSRSNGSWILGRVMRDFEYWMKQDGPEVHKMVTELRDNKFKWDLDQAKAKSSGMAPKKVERPKLAGLVVSFWKVDEMKRSSVGKPGMDILFWSGVVTSIVQLGVAAIPFGVYGDWGYFLVTAAAIILCLLTGCQKQWKREKWACRIFEKGDKPRHYIMTRGNGAQHALIIECNGVGMNLEDLCTGFDNLDSPAISVTTRFAMLGLAVLWVCLLITSSALTDHAWFLIAVGSIGMLQNIFVAGWSRKPESLGLPLIFDGVIGHRKVIETLYKVEERLPNAGQRLAGEFFPAGLRSDEEDKLKGIGEKVKNRKEEHMTENEKLK</sequence>
<accession>A0A6A6H825</accession>
<dbReference type="OrthoDB" id="1937642at2759"/>
<evidence type="ECO:0000313" key="4">
    <source>
        <dbReference type="Proteomes" id="UP000800092"/>
    </source>
</evidence>
<evidence type="ECO:0000256" key="2">
    <source>
        <dbReference type="SAM" id="Phobius"/>
    </source>
</evidence>
<evidence type="ECO:0000313" key="3">
    <source>
        <dbReference type="EMBL" id="KAF2234097.1"/>
    </source>
</evidence>
<dbReference type="EMBL" id="ML991801">
    <property type="protein sequence ID" value="KAF2234097.1"/>
    <property type="molecule type" value="Genomic_DNA"/>
</dbReference>
<keyword evidence="2" id="KW-0812">Transmembrane</keyword>
<keyword evidence="2" id="KW-1133">Transmembrane helix</keyword>
<feature type="transmembrane region" description="Helical" evidence="2">
    <location>
        <begin position="191"/>
        <end position="211"/>
    </location>
</feature>
<evidence type="ECO:0000256" key="1">
    <source>
        <dbReference type="SAM" id="MobiDB-lite"/>
    </source>
</evidence>
<protein>
    <submittedName>
        <fullName evidence="3">Uncharacterized protein</fullName>
    </submittedName>
</protein>
<reference evidence="3" key="1">
    <citation type="journal article" date="2020" name="Stud. Mycol.">
        <title>101 Dothideomycetes genomes: a test case for predicting lifestyles and emergence of pathogens.</title>
        <authorList>
            <person name="Haridas S."/>
            <person name="Albert R."/>
            <person name="Binder M."/>
            <person name="Bloem J."/>
            <person name="Labutti K."/>
            <person name="Salamov A."/>
            <person name="Andreopoulos B."/>
            <person name="Baker S."/>
            <person name="Barry K."/>
            <person name="Bills G."/>
            <person name="Bluhm B."/>
            <person name="Cannon C."/>
            <person name="Castanera R."/>
            <person name="Culley D."/>
            <person name="Daum C."/>
            <person name="Ezra D."/>
            <person name="Gonzalez J."/>
            <person name="Henrissat B."/>
            <person name="Kuo A."/>
            <person name="Liang C."/>
            <person name="Lipzen A."/>
            <person name="Lutzoni F."/>
            <person name="Magnuson J."/>
            <person name="Mondo S."/>
            <person name="Nolan M."/>
            <person name="Ohm R."/>
            <person name="Pangilinan J."/>
            <person name="Park H.-J."/>
            <person name="Ramirez L."/>
            <person name="Alfaro M."/>
            <person name="Sun H."/>
            <person name="Tritt A."/>
            <person name="Yoshinaga Y."/>
            <person name="Zwiers L.-H."/>
            <person name="Turgeon B."/>
            <person name="Goodwin S."/>
            <person name="Spatafora J."/>
            <person name="Crous P."/>
            <person name="Grigoriev I."/>
        </authorList>
    </citation>
    <scope>NUCLEOTIDE SEQUENCE</scope>
    <source>
        <strain evidence="3">Tuck. ex Michener</strain>
    </source>
</reference>
<name>A0A6A6H825_VIRVR</name>